<dbReference type="AlphaFoldDB" id="A0A139N0S4"/>
<sequence>MATTLTEDITGVFTVGNFDDLGTRLLAIQKQIEKSLITNVYAPHILSKSDGIKTKSNEAISKVAKEGKLAIKGINDTLDSAIKGQWSTSVREAVTTASNKYDKI</sequence>
<accession>A0A139N0S4</accession>
<reference evidence="1 2" key="1">
    <citation type="submission" date="2016-01" db="EMBL/GenBank/DDBJ databases">
        <title>Highly variable Streptococcus oralis are common among viridans streptococci isolated from primates.</title>
        <authorList>
            <person name="Denapaite D."/>
            <person name="Rieger M."/>
            <person name="Koendgen S."/>
            <person name="Brueckner R."/>
            <person name="Ochigava I."/>
            <person name="Kappeler P."/>
            <person name="Maetz-Rensing K."/>
            <person name="Leendertz F."/>
            <person name="Hakenbeck R."/>
        </authorList>
    </citation>
    <scope>NUCLEOTIDE SEQUENCE [LARGE SCALE GENOMIC DNA]</scope>
    <source>
        <strain evidence="1 2">DD08</strain>
    </source>
</reference>
<dbReference type="EMBL" id="LQRD01000043">
    <property type="protein sequence ID" value="KXT69645.1"/>
    <property type="molecule type" value="Genomic_DNA"/>
</dbReference>
<proteinExistence type="predicted"/>
<evidence type="ECO:0000313" key="1">
    <source>
        <dbReference type="EMBL" id="KXT69645.1"/>
    </source>
</evidence>
<organism evidence="1 2">
    <name type="scientific">Streptococcus cristatus</name>
    <dbReference type="NCBI Taxonomy" id="45634"/>
    <lineage>
        <taxon>Bacteria</taxon>
        <taxon>Bacillati</taxon>
        <taxon>Bacillota</taxon>
        <taxon>Bacilli</taxon>
        <taxon>Lactobacillales</taxon>
        <taxon>Streptococcaceae</taxon>
        <taxon>Streptococcus</taxon>
    </lineage>
</organism>
<comment type="caution">
    <text evidence="1">The sequence shown here is derived from an EMBL/GenBank/DDBJ whole genome shotgun (WGS) entry which is preliminary data.</text>
</comment>
<dbReference type="STRING" id="45634.SCRDD08_01159"/>
<name>A0A139N0S4_STRCR</name>
<gene>
    <name evidence="1" type="ORF">SCRDD08_01159</name>
</gene>
<evidence type="ECO:0000313" key="2">
    <source>
        <dbReference type="Proteomes" id="UP000070377"/>
    </source>
</evidence>
<protein>
    <submittedName>
        <fullName evidence="1">Uncharacterized protein</fullName>
    </submittedName>
</protein>
<dbReference type="RefSeq" id="WP_061422796.1">
    <property type="nucleotide sequence ID" value="NZ_KQ969062.1"/>
</dbReference>
<dbReference type="Proteomes" id="UP000070377">
    <property type="component" value="Unassembled WGS sequence"/>
</dbReference>
<dbReference type="PATRIC" id="fig|45634.12.peg.1209"/>